<dbReference type="PRINTS" id="PR00039">
    <property type="entry name" value="HTHLYSR"/>
</dbReference>
<evidence type="ECO:0000256" key="5">
    <source>
        <dbReference type="ARBA" id="ARBA00023163"/>
    </source>
</evidence>
<dbReference type="EMBL" id="BJCL01000023">
    <property type="protein sequence ID" value="GCL66035.1"/>
    <property type="molecule type" value="Genomic_DNA"/>
</dbReference>
<keyword evidence="4" id="KW-0010">Activator</keyword>
<dbReference type="Pfam" id="PF00126">
    <property type="entry name" value="HTH_1"/>
    <property type="match status" value="1"/>
</dbReference>
<name>A0A480B2B0_9BURK</name>
<dbReference type="InterPro" id="IPR036388">
    <property type="entry name" value="WH-like_DNA-bd_sf"/>
</dbReference>
<comment type="similarity">
    <text evidence="1">Belongs to the LysR transcriptional regulatory family.</text>
</comment>
<keyword evidence="5" id="KW-0804">Transcription</keyword>
<dbReference type="InterPro" id="IPR000847">
    <property type="entry name" value="LysR_HTH_N"/>
</dbReference>
<protein>
    <submittedName>
        <fullName evidence="7">LysR family transcriptional regulator</fullName>
    </submittedName>
</protein>
<gene>
    <name evidence="7" type="ORF">AQPW35_51160</name>
</gene>
<evidence type="ECO:0000256" key="4">
    <source>
        <dbReference type="ARBA" id="ARBA00023159"/>
    </source>
</evidence>
<dbReference type="Pfam" id="PF03466">
    <property type="entry name" value="LysR_substrate"/>
    <property type="match status" value="1"/>
</dbReference>
<dbReference type="AlphaFoldDB" id="A0A480B2B0"/>
<comment type="caution">
    <text evidence="7">The sequence shown here is derived from an EMBL/GenBank/DDBJ whole genome shotgun (WGS) entry which is preliminary data.</text>
</comment>
<dbReference type="SUPFAM" id="SSF53850">
    <property type="entry name" value="Periplasmic binding protein-like II"/>
    <property type="match status" value="1"/>
</dbReference>
<dbReference type="GO" id="GO:0003700">
    <property type="term" value="F:DNA-binding transcription factor activity"/>
    <property type="evidence" value="ECO:0007669"/>
    <property type="project" value="InterPro"/>
</dbReference>
<dbReference type="GO" id="GO:0043565">
    <property type="term" value="F:sequence-specific DNA binding"/>
    <property type="evidence" value="ECO:0007669"/>
    <property type="project" value="TreeGrafter"/>
</dbReference>
<keyword evidence="2" id="KW-0805">Transcription regulation</keyword>
<reference evidence="8" key="1">
    <citation type="submission" date="2019-03" db="EMBL/GenBank/DDBJ databases">
        <title>Aquabacterium pictum sp.nov., the first bacteriochlorophyll a-containing freshwater bacterium in the genus Aquabacterium of the class Betaproteobacteria.</title>
        <authorList>
            <person name="Hirose S."/>
            <person name="Tank M."/>
            <person name="Hara E."/>
            <person name="Tamaki H."/>
            <person name="Takaichi S."/>
            <person name="Haruta S."/>
            <person name="Hanada S."/>
        </authorList>
    </citation>
    <scope>NUCLEOTIDE SEQUENCE [LARGE SCALE GENOMIC DNA]</scope>
    <source>
        <strain evidence="8">W35</strain>
    </source>
</reference>
<dbReference type="InterPro" id="IPR036390">
    <property type="entry name" value="WH_DNA-bd_sf"/>
</dbReference>
<dbReference type="InterPro" id="IPR005119">
    <property type="entry name" value="LysR_subst-bd"/>
</dbReference>
<dbReference type="InterPro" id="IPR058163">
    <property type="entry name" value="LysR-type_TF_proteobact-type"/>
</dbReference>
<feature type="domain" description="HTH lysR-type" evidence="6">
    <location>
        <begin position="1"/>
        <end position="60"/>
    </location>
</feature>
<dbReference type="PANTHER" id="PTHR30537">
    <property type="entry name" value="HTH-TYPE TRANSCRIPTIONAL REGULATOR"/>
    <property type="match status" value="1"/>
</dbReference>
<keyword evidence="8" id="KW-1185">Reference proteome</keyword>
<dbReference type="RefSeq" id="WP_137735735.1">
    <property type="nucleotide sequence ID" value="NZ_BJCL01000023.1"/>
</dbReference>
<evidence type="ECO:0000256" key="2">
    <source>
        <dbReference type="ARBA" id="ARBA00023015"/>
    </source>
</evidence>
<sequence length="297" mass="32183">MDLPLNALRAFETAARHLNFTRAAEELHLTPTAVSQHVRKLEQRYGVQLFRRLPRGLALTDEGQALLPMLAETFERVAGALSSLRHGRPREPLSVGVVATFAVGWLLPRLPAFQAAHPFVDLRLFTHNNRVDLAGEGLDQAVRFGDGHWHGTDAVPLMPARLTPLCAPALARRLQQPADLAGEVLLRSYRAAEWPAWFAGVGLQAPPLRGLVFDTSLALAEAAAQGAGVALLPATLFSQALDSGRLVRPFATEIDTGRYWLTQLSSRRVTAAMGAFSSWLQAASADPAVQDSLRSAP</sequence>
<keyword evidence="3" id="KW-0238">DNA-binding</keyword>
<dbReference type="SUPFAM" id="SSF46785">
    <property type="entry name" value="Winged helix' DNA-binding domain"/>
    <property type="match status" value="1"/>
</dbReference>
<accession>A0A480B2B0</accession>
<dbReference type="Gene3D" id="3.40.190.10">
    <property type="entry name" value="Periplasmic binding protein-like II"/>
    <property type="match status" value="2"/>
</dbReference>
<dbReference type="GO" id="GO:0006351">
    <property type="term" value="P:DNA-templated transcription"/>
    <property type="evidence" value="ECO:0007669"/>
    <property type="project" value="TreeGrafter"/>
</dbReference>
<proteinExistence type="inferred from homology"/>
<evidence type="ECO:0000313" key="8">
    <source>
        <dbReference type="Proteomes" id="UP000301751"/>
    </source>
</evidence>
<dbReference type="Gene3D" id="1.10.10.10">
    <property type="entry name" value="Winged helix-like DNA-binding domain superfamily/Winged helix DNA-binding domain"/>
    <property type="match status" value="1"/>
</dbReference>
<evidence type="ECO:0000256" key="1">
    <source>
        <dbReference type="ARBA" id="ARBA00009437"/>
    </source>
</evidence>
<dbReference type="FunFam" id="1.10.10.10:FF:000038">
    <property type="entry name" value="Glycine cleavage system transcriptional activator"/>
    <property type="match status" value="1"/>
</dbReference>
<evidence type="ECO:0000313" key="7">
    <source>
        <dbReference type="EMBL" id="GCL66035.1"/>
    </source>
</evidence>
<dbReference type="PROSITE" id="PS50931">
    <property type="entry name" value="HTH_LYSR"/>
    <property type="match status" value="1"/>
</dbReference>
<dbReference type="OrthoDB" id="8591238at2"/>
<evidence type="ECO:0000259" key="6">
    <source>
        <dbReference type="PROSITE" id="PS50931"/>
    </source>
</evidence>
<dbReference type="Proteomes" id="UP000301751">
    <property type="component" value="Unassembled WGS sequence"/>
</dbReference>
<evidence type="ECO:0000256" key="3">
    <source>
        <dbReference type="ARBA" id="ARBA00023125"/>
    </source>
</evidence>
<organism evidence="7 8">
    <name type="scientific">Pseudaquabacterium pictum</name>
    <dbReference type="NCBI Taxonomy" id="2315236"/>
    <lineage>
        <taxon>Bacteria</taxon>
        <taxon>Pseudomonadati</taxon>
        <taxon>Pseudomonadota</taxon>
        <taxon>Betaproteobacteria</taxon>
        <taxon>Burkholderiales</taxon>
        <taxon>Sphaerotilaceae</taxon>
        <taxon>Pseudaquabacterium</taxon>
    </lineage>
</organism>
<dbReference type="PANTHER" id="PTHR30537:SF70">
    <property type="entry name" value="HTH-TYPE TRANSCRIPTIONAL ACTIVATOR AMPR"/>
    <property type="match status" value="1"/>
</dbReference>